<dbReference type="PANTHER" id="PTHR34580:SF9">
    <property type="entry name" value="SLL5097 PROTEIN"/>
    <property type="match status" value="1"/>
</dbReference>
<dbReference type="EMBL" id="BMHE01000069">
    <property type="protein sequence ID" value="GGA13159.1"/>
    <property type="molecule type" value="Genomic_DNA"/>
</dbReference>
<evidence type="ECO:0000313" key="4">
    <source>
        <dbReference type="Proteomes" id="UP000615455"/>
    </source>
</evidence>
<evidence type="ECO:0000259" key="2">
    <source>
        <dbReference type="Pfam" id="PF25583"/>
    </source>
</evidence>
<reference evidence="4" key="1">
    <citation type="journal article" date="2019" name="Int. J. Syst. Evol. Microbiol.">
        <title>The Global Catalogue of Microorganisms (GCM) 10K type strain sequencing project: providing services to taxonomists for standard genome sequencing and annotation.</title>
        <authorList>
            <consortium name="The Broad Institute Genomics Platform"/>
            <consortium name="The Broad Institute Genome Sequencing Center for Infectious Disease"/>
            <person name="Wu L."/>
            <person name="Ma J."/>
        </authorList>
    </citation>
    <scope>NUCLEOTIDE SEQUENCE [LARGE SCALE GENOMIC DNA]</scope>
    <source>
        <strain evidence="4">CGMCC 1.15043</strain>
    </source>
</reference>
<dbReference type="PANTHER" id="PTHR34580">
    <property type="match status" value="1"/>
</dbReference>
<evidence type="ECO:0008006" key="5">
    <source>
        <dbReference type="Google" id="ProtNLM"/>
    </source>
</evidence>
<proteinExistence type="predicted"/>
<dbReference type="Pfam" id="PF25583">
    <property type="entry name" value="WCX"/>
    <property type="match status" value="1"/>
</dbReference>
<accession>A0ABQ1FID0</accession>
<dbReference type="Proteomes" id="UP000615455">
    <property type="component" value="Unassembled WGS sequence"/>
</dbReference>
<comment type="caution">
    <text evidence="3">The sequence shown here is derived from an EMBL/GenBank/DDBJ whole genome shotgun (WGS) entry which is preliminary data.</text>
</comment>
<dbReference type="PROSITE" id="PS52050">
    <property type="entry name" value="WYL"/>
    <property type="match status" value="1"/>
</dbReference>
<dbReference type="InterPro" id="IPR057727">
    <property type="entry name" value="WCX_dom"/>
</dbReference>
<protein>
    <recommendedName>
        <fullName evidence="5">WYL domain-containing protein</fullName>
    </recommendedName>
</protein>
<keyword evidence="4" id="KW-1185">Reference proteome</keyword>
<dbReference type="InterPro" id="IPR026881">
    <property type="entry name" value="WYL_dom"/>
</dbReference>
<evidence type="ECO:0000259" key="1">
    <source>
        <dbReference type="Pfam" id="PF13280"/>
    </source>
</evidence>
<name>A0ABQ1FID0_9BACL</name>
<organism evidence="3 4">
    <name type="scientific">Paenibacillus marchantiophytorum</name>
    <dbReference type="NCBI Taxonomy" id="1619310"/>
    <lineage>
        <taxon>Bacteria</taxon>
        <taxon>Bacillati</taxon>
        <taxon>Bacillota</taxon>
        <taxon>Bacilli</taxon>
        <taxon>Bacillales</taxon>
        <taxon>Paenibacillaceae</taxon>
        <taxon>Paenibacillus</taxon>
    </lineage>
</organism>
<feature type="domain" description="WYL" evidence="1">
    <location>
        <begin position="60"/>
        <end position="125"/>
    </location>
</feature>
<gene>
    <name evidence="3" type="ORF">GCM10008018_67610</name>
</gene>
<evidence type="ECO:0000313" key="3">
    <source>
        <dbReference type="EMBL" id="GGA13159.1"/>
    </source>
</evidence>
<sequence length="236" mass="27111">MNSYAEFIYDQTKRWAEVTESSAALNKFYYYMPSDVRDRIDQMKNRFDLVTPTRQMESPFLKILLEGAVDQKVILIAYEAQAGVSDRHIQPIGIYASNGLWYCPAYCFLRKDFRVFRCDRMHAAQIDTSETEPVDLRDIHLGNRETVGHMEQAMIPMSAYLTKEGVTACESEVWSFSKLRIHENGTGSLNGAIPKSDIPFYAKFFIGLGNDVKVEQPQELIETIKRMLHEILANYG</sequence>
<dbReference type="InterPro" id="IPR051534">
    <property type="entry name" value="CBASS_pafABC_assoc_protein"/>
</dbReference>
<dbReference type="Pfam" id="PF13280">
    <property type="entry name" value="WYL"/>
    <property type="match status" value="1"/>
</dbReference>
<dbReference type="RefSeq" id="WP_229757965.1">
    <property type="nucleotide sequence ID" value="NZ_BMHE01000069.1"/>
</dbReference>
<feature type="domain" description="WCX" evidence="2">
    <location>
        <begin position="163"/>
        <end position="232"/>
    </location>
</feature>